<evidence type="ECO:0000313" key="2">
    <source>
        <dbReference type="Proteomes" id="UP001314170"/>
    </source>
</evidence>
<protein>
    <submittedName>
        <fullName evidence="1">Uncharacterized protein</fullName>
    </submittedName>
</protein>
<accession>A0AAV1SR41</accession>
<gene>
    <name evidence="1" type="ORF">DCAF_LOCUS26426</name>
</gene>
<sequence length="154" mass="17352">MVEHVEKVTASIDNKELLMEERNFISASYKLGKIEIELSSIYDGILKLLGMRLIPVAFTDDSKCQSNDRQFIVNGGVLERVLEFRGYSLQDHGIQLERIFGCIPHILNPNPDAMSKMITENANTEFLHSLSRYCALQGFVKDQFGSGLIARAVE</sequence>
<dbReference type="EMBL" id="CAWUPB010001197">
    <property type="protein sequence ID" value="CAK7356156.1"/>
    <property type="molecule type" value="Genomic_DNA"/>
</dbReference>
<evidence type="ECO:0000313" key="1">
    <source>
        <dbReference type="EMBL" id="CAK7356156.1"/>
    </source>
</evidence>
<dbReference type="PANTHER" id="PTHR47087:SF1">
    <property type="entry name" value="METHIONINE S-METHYLTRANSFERASE"/>
    <property type="match status" value="1"/>
</dbReference>
<reference evidence="1 2" key="1">
    <citation type="submission" date="2024-01" db="EMBL/GenBank/DDBJ databases">
        <authorList>
            <person name="Waweru B."/>
        </authorList>
    </citation>
    <scope>NUCLEOTIDE SEQUENCE [LARGE SCALE GENOMIC DNA]</scope>
</reference>
<organism evidence="1 2">
    <name type="scientific">Dovyalis caffra</name>
    <dbReference type="NCBI Taxonomy" id="77055"/>
    <lineage>
        <taxon>Eukaryota</taxon>
        <taxon>Viridiplantae</taxon>
        <taxon>Streptophyta</taxon>
        <taxon>Embryophyta</taxon>
        <taxon>Tracheophyta</taxon>
        <taxon>Spermatophyta</taxon>
        <taxon>Magnoliopsida</taxon>
        <taxon>eudicotyledons</taxon>
        <taxon>Gunneridae</taxon>
        <taxon>Pentapetalae</taxon>
        <taxon>rosids</taxon>
        <taxon>fabids</taxon>
        <taxon>Malpighiales</taxon>
        <taxon>Salicaceae</taxon>
        <taxon>Flacourtieae</taxon>
        <taxon>Dovyalis</taxon>
    </lineage>
</organism>
<dbReference type="AlphaFoldDB" id="A0AAV1SR41"/>
<name>A0AAV1SR41_9ROSI</name>
<dbReference type="Proteomes" id="UP001314170">
    <property type="component" value="Unassembled WGS sequence"/>
</dbReference>
<dbReference type="PANTHER" id="PTHR47087">
    <property type="entry name" value="METHIONINE S-METHYLTRANSFERASE"/>
    <property type="match status" value="1"/>
</dbReference>
<comment type="caution">
    <text evidence="1">The sequence shown here is derived from an EMBL/GenBank/DDBJ whole genome shotgun (WGS) entry which is preliminary data.</text>
</comment>
<keyword evidence="2" id="KW-1185">Reference proteome</keyword>
<dbReference type="InterPro" id="IPR036815">
    <property type="entry name" value="14-3-3_dom_sf"/>
</dbReference>
<proteinExistence type="predicted"/>
<dbReference type="SUPFAM" id="SSF48445">
    <property type="entry name" value="14-3-3 protein"/>
    <property type="match status" value="1"/>
</dbReference>